<protein>
    <submittedName>
        <fullName evidence="2">Uncharacterized protein</fullName>
    </submittedName>
</protein>
<evidence type="ECO:0000256" key="1">
    <source>
        <dbReference type="SAM" id="MobiDB-lite"/>
    </source>
</evidence>
<sequence length="156" mass="17789">MPANSAPSGPRCQERHMPQREDSFVHVNVPSGSRREERDDSFVVIELSANVPSDYDRQERDVAQLGNSFNKLNIAQTYNTPLYMTAAGNRFLARKVNSLSDAMKAHIAKMFMERPHQETKEYLIKQGFFKNTLCDEDFGAFIKCLLPPSYGFTQHV</sequence>
<gene>
    <name evidence="2" type="ORF">FEQUK3_LOCUS10937</name>
</gene>
<dbReference type="Proteomes" id="UP000693738">
    <property type="component" value="Unassembled WGS sequence"/>
</dbReference>
<reference evidence="2" key="1">
    <citation type="submission" date="2021-05" db="EMBL/GenBank/DDBJ databases">
        <authorList>
            <person name="Khan N."/>
        </authorList>
    </citation>
    <scope>NUCLEOTIDE SEQUENCE</scope>
</reference>
<organism evidence="2 3">
    <name type="scientific">Fusarium equiseti</name>
    <name type="common">Fusarium scirpi</name>
    <dbReference type="NCBI Taxonomy" id="61235"/>
    <lineage>
        <taxon>Eukaryota</taxon>
        <taxon>Fungi</taxon>
        <taxon>Dikarya</taxon>
        <taxon>Ascomycota</taxon>
        <taxon>Pezizomycotina</taxon>
        <taxon>Sordariomycetes</taxon>
        <taxon>Hypocreomycetidae</taxon>
        <taxon>Hypocreales</taxon>
        <taxon>Nectriaceae</taxon>
        <taxon>Fusarium</taxon>
        <taxon>Fusarium incarnatum-equiseti species complex</taxon>
    </lineage>
</organism>
<evidence type="ECO:0000313" key="2">
    <source>
        <dbReference type="EMBL" id="CAG7565227.1"/>
    </source>
</evidence>
<dbReference type="EMBL" id="CAJSTJ010000176">
    <property type="protein sequence ID" value="CAG7565227.1"/>
    <property type="molecule type" value="Genomic_DNA"/>
</dbReference>
<dbReference type="AlphaFoldDB" id="A0A8J2IXX8"/>
<proteinExistence type="predicted"/>
<comment type="caution">
    <text evidence="2">The sequence shown here is derived from an EMBL/GenBank/DDBJ whole genome shotgun (WGS) entry which is preliminary data.</text>
</comment>
<evidence type="ECO:0000313" key="3">
    <source>
        <dbReference type="Proteomes" id="UP000693738"/>
    </source>
</evidence>
<feature type="compositionally biased region" description="Basic and acidic residues" evidence="1">
    <location>
        <begin position="12"/>
        <end position="24"/>
    </location>
</feature>
<name>A0A8J2IXX8_FUSEQ</name>
<accession>A0A8J2IXX8</accession>
<feature type="region of interest" description="Disordered" evidence="1">
    <location>
        <begin position="1"/>
        <end position="37"/>
    </location>
</feature>